<dbReference type="EMBL" id="LDPZ01000001">
    <property type="protein sequence ID" value="KTQ98678.1"/>
    <property type="molecule type" value="Genomic_DNA"/>
</dbReference>
<dbReference type="PATRIC" id="fig|401562.3.peg.55"/>
<reference evidence="8 9" key="1">
    <citation type="journal article" date="2016" name="Front. Microbiol.">
        <title>Genomic Resource of Rice Seed Associated Bacteria.</title>
        <authorList>
            <person name="Midha S."/>
            <person name="Bansal K."/>
            <person name="Sharma S."/>
            <person name="Kumar N."/>
            <person name="Patil P.P."/>
            <person name="Chaudhry V."/>
            <person name="Patil P.B."/>
        </authorList>
    </citation>
    <scope>NUCLEOTIDE SEQUENCE [LARGE SCALE GENOMIC DNA]</scope>
    <source>
        <strain evidence="8 9">NS226</strain>
    </source>
</reference>
<keyword evidence="8" id="KW-0489">Methyltransferase</keyword>
<protein>
    <submittedName>
        <fullName evidence="8">tRNA-(Guanine-N1)-methyltransferase</fullName>
    </submittedName>
</protein>
<evidence type="ECO:0000313" key="8">
    <source>
        <dbReference type="EMBL" id="KTQ98678.1"/>
    </source>
</evidence>
<keyword evidence="8" id="KW-0808">Transferase</keyword>
<evidence type="ECO:0000313" key="9">
    <source>
        <dbReference type="Proteomes" id="UP000078272"/>
    </source>
</evidence>
<dbReference type="InterPro" id="IPR036922">
    <property type="entry name" value="Rieske_2Fe-2S_sf"/>
</dbReference>
<keyword evidence="5" id="KW-0411">Iron-sulfur</keyword>
<dbReference type="CDD" id="cd03530">
    <property type="entry name" value="Rieske_NirD_small_Bacillus"/>
    <property type="match status" value="1"/>
</dbReference>
<dbReference type="RefSeq" id="WP_058633283.1">
    <property type="nucleotide sequence ID" value="NZ_LDPZ01000001.1"/>
</dbReference>
<comment type="caution">
    <text evidence="8">The sequence shown here is derived from an EMBL/GenBank/DDBJ whole genome shotgun (WGS) entry which is preliminary data.</text>
</comment>
<keyword evidence="2" id="KW-0479">Metal-binding</keyword>
<keyword evidence="4" id="KW-0408">Iron</keyword>
<gene>
    <name evidence="8" type="ORF">NS226_00235</name>
</gene>
<dbReference type="STRING" id="401562.NS365_01865"/>
<evidence type="ECO:0000256" key="3">
    <source>
        <dbReference type="ARBA" id="ARBA00023002"/>
    </source>
</evidence>
<keyword evidence="6" id="KW-0534">Nitrate assimilation</keyword>
<dbReference type="GO" id="GO:0046872">
    <property type="term" value="F:metal ion binding"/>
    <property type="evidence" value="ECO:0007669"/>
    <property type="project" value="UniProtKB-KW"/>
</dbReference>
<name>A0A147DAW1_9HYPH</name>
<dbReference type="GO" id="GO:0042128">
    <property type="term" value="P:nitrate assimilation"/>
    <property type="evidence" value="ECO:0007669"/>
    <property type="project" value="UniProtKB-KW"/>
</dbReference>
<dbReference type="PANTHER" id="PTHR21496">
    <property type="entry name" value="FERREDOXIN-RELATED"/>
    <property type="match status" value="1"/>
</dbReference>
<dbReference type="SUPFAM" id="SSF50022">
    <property type="entry name" value="ISP domain"/>
    <property type="match status" value="1"/>
</dbReference>
<evidence type="ECO:0000256" key="2">
    <source>
        <dbReference type="ARBA" id="ARBA00022723"/>
    </source>
</evidence>
<dbReference type="GO" id="GO:0008168">
    <property type="term" value="F:methyltransferase activity"/>
    <property type="evidence" value="ECO:0007669"/>
    <property type="project" value="UniProtKB-KW"/>
</dbReference>
<dbReference type="GO" id="GO:0008942">
    <property type="term" value="F:nitrite reductase [NAD(P)H] activity"/>
    <property type="evidence" value="ECO:0007669"/>
    <property type="project" value="InterPro"/>
</dbReference>
<dbReference type="PANTHER" id="PTHR21496:SF23">
    <property type="entry name" value="3-PHENYLPROPIONATE_CINNAMIC ACID DIOXYGENASE FERREDOXIN SUBUNIT"/>
    <property type="match status" value="1"/>
</dbReference>
<dbReference type="NCBIfam" id="TIGR02378">
    <property type="entry name" value="nirD_assim_sml"/>
    <property type="match status" value="1"/>
</dbReference>
<keyword evidence="1" id="KW-0001">2Fe-2S</keyword>
<evidence type="ECO:0000259" key="7">
    <source>
        <dbReference type="PROSITE" id="PS51296"/>
    </source>
</evidence>
<keyword evidence="3" id="KW-0560">Oxidoreductase</keyword>
<dbReference type="Pfam" id="PF13806">
    <property type="entry name" value="Rieske_2"/>
    <property type="match status" value="1"/>
</dbReference>
<proteinExistence type="predicted"/>
<evidence type="ECO:0000256" key="4">
    <source>
        <dbReference type="ARBA" id="ARBA00023004"/>
    </source>
</evidence>
<dbReference type="InterPro" id="IPR017941">
    <property type="entry name" value="Rieske_2Fe-2S"/>
</dbReference>
<dbReference type="AlphaFoldDB" id="A0A147DAW1"/>
<dbReference type="OrthoDB" id="9800776at2"/>
<dbReference type="GO" id="GO:0032259">
    <property type="term" value="P:methylation"/>
    <property type="evidence" value="ECO:0007669"/>
    <property type="project" value="UniProtKB-KW"/>
</dbReference>
<dbReference type="GO" id="GO:0051537">
    <property type="term" value="F:2 iron, 2 sulfur cluster binding"/>
    <property type="evidence" value="ECO:0007669"/>
    <property type="project" value="UniProtKB-KW"/>
</dbReference>
<feature type="domain" description="Rieske" evidence="7">
    <location>
        <begin position="7"/>
        <end position="103"/>
    </location>
</feature>
<dbReference type="InterPro" id="IPR012748">
    <property type="entry name" value="Rieske-like_NirD"/>
</dbReference>
<evidence type="ECO:0000256" key="1">
    <source>
        <dbReference type="ARBA" id="ARBA00022714"/>
    </source>
</evidence>
<evidence type="ECO:0000256" key="5">
    <source>
        <dbReference type="ARBA" id="ARBA00023014"/>
    </source>
</evidence>
<accession>A0A147DAW1</accession>
<sequence>MTPVSDWVAIGRLDDIPRRGARCVNSPLGRIAVFRTMDDRVFATEDRCPHKGGPLSQGIVHGGSVTCPLHNQVIALDTGLVQGPDEGQVRTFPVRVVEGGALELLIERASAYAMAAE</sequence>
<organism evidence="8 9">
    <name type="scientific">Aureimonas ureilytica</name>
    <dbReference type="NCBI Taxonomy" id="401562"/>
    <lineage>
        <taxon>Bacteria</taxon>
        <taxon>Pseudomonadati</taxon>
        <taxon>Pseudomonadota</taxon>
        <taxon>Alphaproteobacteria</taxon>
        <taxon>Hyphomicrobiales</taxon>
        <taxon>Aurantimonadaceae</taxon>
        <taxon>Aureimonas</taxon>
    </lineage>
</organism>
<dbReference type="PROSITE" id="PS51296">
    <property type="entry name" value="RIESKE"/>
    <property type="match status" value="1"/>
</dbReference>
<dbReference type="Proteomes" id="UP000078272">
    <property type="component" value="Unassembled WGS sequence"/>
</dbReference>
<evidence type="ECO:0000256" key="6">
    <source>
        <dbReference type="ARBA" id="ARBA00023063"/>
    </source>
</evidence>
<dbReference type="eggNOG" id="COG2146">
    <property type="taxonomic scope" value="Bacteria"/>
</dbReference>
<dbReference type="Gene3D" id="2.102.10.10">
    <property type="entry name" value="Rieske [2Fe-2S] iron-sulphur domain"/>
    <property type="match status" value="1"/>
</dbReference>